<dbReference type="GO" id="GO:0003677">
    <property type="term" value="F:DNA binding"/>
    <property type="evidence" value="ECO:0007669"/>
    <property type="project" value="InterPro"/>
</dbReference>
<dbReference type="InterPro" id="IPR011010">
    <property type="entry name" value="DNA_brk_join_enz"/>
</dbReference>
<name>D1AE46_THECD</name>
<dbReference type="STRING" id="471852.Tcur_3943"/>
<evidence type="ECO:0000259" key="2">
    <source>
        <dbReference type="PROSITE" id="PS51898"/>
    </source>
</evidence>
<dbReference type="HOGENOM" id="CLU_048112_0_0_11"/>
<dbReference type="Proteomes" id="UP000001918">
    <property type="component" value="Chromosome"/>
</dbReference>
<dbReference type="EMBL" id="CP001738">
    <property type="protein sequence ID" value="ACY99472.1"/>
    <property type="molecule type" value="Genomic_DNA"/>
</dbReference>
<dbReference type="PANTHER" id="PTHR30349">
    <property type="entry name" value="PHAGE INTEGRASE-RELATED"/>
    <property type="match status" value="1"/>
</dbReference>
<protein>
    <submittedName>
        <fullName evidence="3">Integrase family protein</fullName>
    </submittedName>
</protein>
<dbReference type="PROSITE" id="PS51898">
    <property type="entry name" value="TYR_RECOMBINASE"/>
    <property type="match status" value="1"/>
</dbReference>
<dbReference type="PANTHER" id="PTHR30349:SF64">
    <property type="entry name" value="PROPHAGE INTEGRASE INTD-RELATED"/>
    <property type="match status" value="1"/>
</dbReference>
<dbReference type="InterPro" id="IPR002104">
    <property type="entry name" value="Integrase_catalytic"/>
</dbReference>
<proteinExistence type="predicted"/>
<evidence type="ECO:0000256" key="1">
    <source>
        <dbReference type="ARBA" id="ARBA00023172"/>
    </source>
</evidence>
<dbReference type="InterPro" id="IPR050090">
    <property type="entry name" value="Tyrosine_recombinase_XerCD"/>
</dbReference>
<evidence type="ECO:0000313" key="4">
    <source>
        <dbReference type="Proteomes" id="UP000001918"/>
    </source>
</evidence>
<keyword evidence="1" id="KW-0233">DNA recombination</keyword>
<dbReference type="SUPFAM" id="SSF56349">
    <property type="entry name" value="DNA breaking-rejoining enzymes"/>
    <property type="match status" value="1"/>
</dbReference>
<gene>
    <name evidence="3" type="ordered locus">Tcur_3943</name>
</gene>
<keyword evidence="4" id="KW-1185">Reference proteome</keyword>
<reference evidence="3 4" key="1">
    <citation type="journal article" date="2011" name="Stand. Genomic Sci.">
        <title>Complete genome sequence of Thermomonospora curvata type strain (B9).</title>
        <authorList>
            <person name="Chertkov O."/>
            <person name="Sikorski J."/>
            <person name="Nolan M."/>
            <person name="Lapidus A."/>
            <person name="Lucas S."/>
            <person name="Del Rio T.G."/>
            <person name="Tice H."/>
            <person name="Cheng J.F."/>
            <person name="Goodwin L."/>
            <person name="Pitluck S."/>
            <person name="Liolios K."/>
            <person name="Ivanova N."/>
            <person name="Mavromatis K."/>
            <person name="Mikhailova N."/>
            <person name="Ovchinnikova G."/>
            <person name="Pati A."/>
            <person name="Chen A."/>
            <person name="Palaniappan K."/>
            <person name="Djao O.D."/>
            <person name="Land M."/>
            <person name="Hauser L."/>
            <person name="Chang Y.J."/>
            <person name="Jeffries C.D."/>
            <person name="Brettin T."/>
            <person name="Han C."/>
            <person name="Detter J.C."/>
            <person name="Rohde M."/>
            <person name="Goker M."/>
            <person name="Woyke T."/>
            <person name="Bristow J."/>
            <person name="Eisen J.A."/>
            <person name="Markowitz V."/>
            <person name="Hugenholtz P."/>
            <person name="Klenk H.P."/>
            <person name="Kyrpides N.C."/>
        </authorList>
    </citation>
    <scope>NUCLEOTIDE SEQUENCE [LARGE SCALE GENOMIC DNA]</scope>
    <source>
        <strain evidence="4">ATCC 19995 / DSM 43183 / JCM 3096 / KCTC 9072 / NBRC 15933 / NCIMB 10081 / Henssen B9</strain>
    </source>
</reference>
<feature type="domain" description="Tyr recombinase" evidence="2">
    <location>
        <begin position="209"/>
        <end position="425"/>
    </location>
</feature>
<dbReference type="Pfam" id="PF00589">
    <property type="entry name" value="Phage_integrase"/>
    <property type="match status" value="1"/>
</dbReference>
<organism evidence="3 4">
    <name type="scientific">Thermomonospora curvata (strain ATCC 19995 / DSM 43183 / JCM 3096 / KCTC 9072 / NBRC 15933 / NCIMB 10081 / Henssen B9)</name>
    <dbReference type="NCBI Taxonomy" id="471852"/>
    <lineage>
        <taxon>Bacteria</taxon>
        <taxon>Bacillati</taxon>
        <taxon>Actinomycetota</taxon>
        <taxon>Actinomycetes</taxon>
        <taxon>Streptosporangiales</taxon>
        <taxon>Thermomonosporaceae</taxon>
        <taxon>Thermomonospora</taxon>
    </lineage>
</organism>
<dbReference type="eggNOG" id="COG0582">
    <property type="taxonomic scope" value="Bacteria"/>
</dbReference>
<dbReference type="GO" id="GO:0006310">
    <property type="term" value="P:DNA recombination"/>
    <property type="evidence" value="ECO:0007669"/>
    <property type="project" value="UniProtKB-KW"/>
</dbReference>
<dbReference type="GO" id="GO:0015074">
    <property type="term" value="P:DNA integration"/>
    <property type="evidence" value="ECO:0007669"/>
    <property type="project" value="InterPro"/>
</dbReference>
<dbReference type="KEGG" id="tcu:Tcur_3943"/>
<dbReference type="Gene3D" id="1.10.443.10">
    <property type="entry name" value="Intergrase catalytic core"/>
    <property type="match status" value="1"/>
</dbReference>
<sequence>MVRWVVAGNVCTATFPTYALADGFRSDLIQAMTRGEEFDVATGLPVSMLKVKEARSWFEFCQAYIAVRWDGAAAKTRDSITDSLATATLAMVEDGTDRPSHGELRKAFLWAVLPANQDAEAPSSLVSALRWLRQRSLPLKALIDAETARRVVQRLTVTMEGKPAATDTYRRRRRGLNTAIEYAVELGELPENPLKRVTPKRVANQEEVDPRVVVTHAQARELLTALSYVGSWHRARGRRLVAFFAVLYYAGLRPAEAVALRVSDCYLPEEGWGRLTLVKTLPVTAKKWTDHGGRHDVRGLKQRPTNSARQVPIPPSLVSLLRAHIDEFGTADDGRLFRNERGGILGSTTYSRAWEEARRLAFTPDQVASPLAGRPYDLRHAALSTWLNAGISPADVAKRAGNSVEVLLKRYAGCLDGQEDSINRRIERALGDA</sequence>
<dbReference type="OrthoDB" id="3773913at2"/>
<dbReference type="AlphaFoldDB" id="D1AE46"/>
<evidence type="ECO:0000313" key="3">
    <source>
        <dbReference type="EMBL" id="ACY99472.1"/>
    </source>
</evidence>
<accession>D1AE46</accession>
<dbReference type="InterPro" id="IPR013762">
    <property type="entry name" value="Integrase-like_cat_sf"/>
</dbReference>